<feature type="domain" description="Inhibitor I9" evidence="5">
    <location>
        <begin position="26"/>
        <end position="65"/>
    </location>
</feature>
<dbReference type="SUPFAM" id="SSF52743">
    <property type="entry name" value="Subtilisin-like"/>
    <property type="match status" value="1"/>
</dbReference>
<evidence type="ECO:0000256" key="1">
    <source>
        <dbReference type="ARBA" id="ARBA00011073"/>
    </source>
</evidence>
<evidence type="ECO:0000313" key="6">
    <source>
        <dbReference type="EMBL" id="KAE8734534.1"/>
    </source>
</evidence>
<protein>
    <submittedName>
        <fullName evidence="6">Subtilase family protein</fullName>
    </submittedName>
</protein>
<gene>
    <name evidence="6" type="ORF">F3Y22_tig00000764pilonHSYRG00251</name>
</gene>
<keyword evidence="7" id="KW-1185">Reference proteome</keyword>
<dbReference type="PROSITE" id="PS51892">
    <property type="entry name" value="SUBTILASE"/>
    <property type="match status" value="1"/>
</dbReference>
<dbReference type="Pfam" id="PF05922">
    <property type="entry name" value="Inhibitor_I9"/>
    <property type="match status" value="1"/>
</dbReference>
<dbReference type="CDD" id="cd02120">
    <property type="entry name" value="PA_subtilisin_like"/>
    <property type="match status" value="1"/>
</dbReference>
<evidence type="ECO:0000259" key="4">
    <source>
        <dbReference type="Pfam" id="PF00082"/>
    </source>
</evidence>
<dbReference type="InterPro" id="IPR045051">
    <property type="entry name" value="SBT"/>
</dbReference>
<proteinExistence type="inferred from homology"/>
<dbReference type="GO" id="GO:0006508">
    <property type="term" value="P:proteolysis"/>
    <property type="evidence" value="ECO:0007669"/>
    <property type="project" value="InterPro"/>
</dbReference>
<name>A0A6A3D1L9_HIBSY</name>
<dbReference type="InterPro" id="IPR036852">
    <property type="entry name" value="Peptidase_S8/S53_dom_sf"/>
</dbReference>
<keyword evidence="2" id="KW-0732">Signal</keyword>
<dbReference type="AlphaFoldDB" id="A0A6A3D1L9"/>
<dbReference type="Gene3D" id="3.30.70.80">
    <property type="entry name" value="Peptidase S8 propeptide/proteinase inhibitor I9"/>
    <property type="match status" value="1"/>
</dbReference>
<evidence type="ECO:0000313" key="7">
    <source>
        <dbReference type="Proteomes" id="UP000436088"/>
    </source>
</evidence>
<organism evidence="6 7">
    <name type="scientific">Hibiscus syriacus</name>
    <name type="common">Rose of Sharon</name>
    <dbReference type="NCBI Taxonomy" id="106335"/>
    <lineage>
        <taxon>Eukaryota</taxon>
        <taxon>Viridiplantae</taxon>
        <taxon>Streptophyta</taxon>
        <taxon>Embryophyta</taxon>
        <taxon>Tracheophyta</taxon>
        <taxon>Spermatophyta</taxon>
        <taxon>Magnoliopsida</taxon>
        <taxon>eudicotyledons</taxon>
        <taxon>Gunneridae</taxon>
        <taxon>Pentapetalae</taxon>
        <taxon>rosids</taxon>
        <taxon>malvids</taxon>
        <taxon>Malvales</taxon>
        <taxon>Malvaceae</taxon>
        <taxon>Malvoideae</taxon>
        <taxon>Hibiscus</taxon>
    </lineage>
</organism>
<dbReference type="InterPro" id="IPR037045">
    <property type="entry name" value="S8pro/Inhibitor_I9_sf"/>
</dbReference>
<evidence type="ECO:0000256" key="3">
    <source>
        <dbReference type="PROSITE-ProRule" id="PRU01240"/>
    </source>
</evidence>
<comment type="caution">
    <text evidence="6">The sequence shown here is derived from an EMBL/GenBank/DDBJ whole genome shotgun (WGS) entry which is preliminary data.</text>
</comment>
<dbReference type="PANTHER" id="PTHR10795">
    <property type="entry name" value="PROPROTEIN CONVERTASE SUBTILISIN/KEXIN"/>
    <property type="match status" value="1"/>
</dbReference>
<dbReference type="Gene3D" id="3.40.50.200">
    <property type="entry name" value="Peptidase S8/S53 domain"/>
    <property type="match status" value="1"/>
</dbReference>
<feature type="domain" description="Peptidase S8/S53" evidence="4">
    <location>
        <begin position="77"/>
        <end position="266"/>
    </location>
</feature>
<dbReference type="Pfam" id="PF00082">
    <property type="entry name" value="Peptidase_S8"/>
    <property type="match status" value="1"/>
</dbReference>
<dbReference type="InterPro" id="IPR000209">
    <property type="entry name" value="Peptidase_S8/S53_dom"/>
</dbReference>
<evidence type="ECO:0000256" key="2">
    <source>
        <dbReference type="ARBA" id="ARBA00022729"/>
    </source>
</evidence>
<dbReference type="Proteomes" id="UP000436088">
    <property type="component" value="Unassembled WGS sequence"/>
</dbReference>
<evidence type="ECO:0000259" key="5">
    <source>
        <dbReference type="Pfam" id="PF05922"/>
    </source>
</evidence>
<comment type="caution">
    <text evidence="3">Lacks conserved residue(s) required for the propagation of feature annotation.</text>
</comment>
<accession>A0A6A3D1L9</accession>
<reference evidence="6" key="1">
    <citation type="submission" date="2019-09" db="EMBL/GenBank/DDBJ databases">
        <title>Draft genome information of white flower Hibiscus syriacus.</title>
        <authorList>
            <person name="Kim Y.-M."/>
        </authorList>
    </citation>
    <scope>NUCLEOTIDE SEQUENCE [LARGE SCALE GENOMIC DNA]</scope>
    <source>
        <strain evidence="6">YM2019G1</strain>
    </source>
</reference>
<sequence>MGSLPEGDYSPSSHHFNMIQSLFKKGSYRRSFNGFAAKLTEEEAKKLASFKGVVSVFTNKVYQLQTTRFNCNPKAESNVIIGVLNTGIWPESDSFTNEGFGSPPKKWEGILSVILVDYQENQYLSYSKVIGARAYDTDSARDTEGHGSHTASTAAENILDNANFFGFAEGTARGVPSANILAGFDDAVADGVDILTVSLGSDPPDFYSDPVAIGAYHAAEKGIFVMQSAGNSGASRLQSVASLAPWILSVAASTTDGLFIDKVVLGNGKTLTGFSVNSFSLNGTKIPLGRKHQPSASRAVLGWDCADGCLDSTLVKNKIAVCNNLSKATT</sequence>
<dbReference type="InterPro" id="IPR010259">
    <property type="entry name" value="S8pro/Inhibitor_I9"/>
</dbReference>
<dbReference type="EMBL" id="VEPZ02000069">
    <property type="protein sequence ID" value="KAE8734534.1"/>
    <property type="molecule type" value="Genomic_DNA"/>
</dbReference>
<comment type="similarity">
    <text evidence="1 3">Belongs to the peptidase S8 family.</text>
</comment>
<dbReference type="GO" id="GO:0004252">
    <property type="term" value="F:serine-type endopeptidase activity"/>
    <property type="evidence" value="ECO:0007669"/>
    <property type="project" value="InterPro"/>
</dbReference>